<dbReference type="InterPro" id="IPR003812">
    <property type="entry name" value="Fido"/>
</dbReference>
<evidence type="ECO:0000313" key="5">
    <source>
        <dbReference type="Proteomes" id="UP000190198"/>
    </source>
</evidence>
<dbReference type="InterPro" id="IPR036597">
    <property type="entry name" value="Fido-like_dom_sf"/>
</dbReference>
<dbReference type="PANTHER" id="PTHR13504:SF38">
    <property type="entry name" value="FIDO DOMAIN-CONTAINING PROTEIN"/>
    <property type="match status" value="1"/>
</dbReference>
<name>A0A1T2KZK4_9GAMM</name>
<dbReference type="OrthoDB" id="9807853at2"/>
<accession>A0A1T2KZK4</accession>
<dbReference type="InterPro" id="IPR040198">
    <property type="entry name" value="Fido_containing"/>
</dbReference>
<protein>
    <submittedName>
        <fullName evidence="4">Cell filamentation protein Fic</fullName>
    </submittedName>
</protein>
<evidence type="ECO:0000313" key="4">
    <source>
        <dbReference type="EMBL" id="OOZ38278.1"/>
    </source>
</evidence>
<dbReference type="Pfam" id="PF02661">
    <property type="entry name" value="Fic"/>
    <property type="match status" value="1"/>
</dbReference>
<keyword evidence="2" id="KW-0547">Nucleotide-binding</keyword>
<dbReference type="AlphaFoldDB" id="A0A1T2KZK4"/>
<dbReference type="EMBL" id="MPRK01000196">
    <property type="protein sequence ID" value="OOZ38278.1"/>
    <property type="molecule type" value="Genomic_DNA"/>
</dbReference>
<evidence type="ECO:0000256" key="2">
    <source>
        <dbReference type="PIRSR" id="PIRSR640198-2"/>
    </source>
</evidence>
<comment type="caution">
    <text evidence="4">The sequence shown here is derived from an EMBL/GenBank/DDBJ whole genome shotgun (WGS) entry which is preliminary data.</text>
</comment>
<feature type="domain" description="Fido" evidence="3">
    <location>
        <begin position="356"/>
        <end position="500"/>
    </location>
</feature>
<dbReference type="RefSeq" id="WP_078477412.1">
    <property type="nucleotide sequence ID" value="NZ_MPRK01000196.1"/>
</dbReference>
<dbReference type="Proteomes" id="UP000190198">
    <property type="component" value="Unassembled WGS sequence"/>
</dbReference>
<dbReference type="PANTHER" id="PTHR13504">
    <property type="entry name" value="FIDO DOMAIN-CONTAINING PROTEIN DDB_G0283145"/>
    <property type="match status" value="1"/>
</dbReference>
<feature type="active site" evidence="1">
    <location>
        <position position="442"/>
    </location>
</feature>
<dbReference type="SUPFAM" id="SSF140931">
    <property type="entry name" value="Fic-like"/>
    <property type="match status" value="1"/>
</dbReference>
<evidence type="ECO:0000256" key="1">
    <source>
        <dbReference type="PIRSR" id="PIRSR640198-1"/>
    </source>
</evidence>
<sequence>MATPSEKLAQSLDVLKSLQDRGIVAIRTGSMTRTHRERLLKSGFIQEVMKGWYIPTRPDEPSGESTAWYASFWSFVADYLSERFGQEWCLSPEQSIAIHVGNWTVPKQLLVRTPKGGNKPTKLLHNTSIFDLRLDISAKEIEENEGLRIMSLPTALIACTPAQYTNHPVEMRAALSSISDASDILRNLLSGNHSTIAGRLAGALRNIGREQLADTIVETMKSAGYTINENDPFEERSTIHFSTREVSPYVNRLKIMWETFRKPILKDFPTPPEPITDIDTYLQKLDEIFVTDAYHSLSIEGYRVSEELIEHVRGGNWNPDSTPVDREHHNALAARGYWQAFQAVKDSVRKVLDKENAGEIAKSDHGTWYRELFGPSVVAGIIEAADLAGYRNRPVYIRKSMHTPPNWESVRELTPTFFELLENEENAQVRVVLGHFIFVYIHPYVDGNGRMGRFLMNLMLASGGYNWLVIPVERRNEYMSALEAASVHQDIKPFTHYLAELVDTTT</sequence>
<organism evidence="4 5">
    <name type="scientific">Solemya elarraichensis gill symbiont</name>
    <dbReference type="NCBI Taxonomy" id="1918949"/>
    <lineage>
        <taxon>Bacteria</taxon>
        <taxon>Pseudomonadati</taxon>
        <taxon>Pseudomonadota</taxon>
        <taxon>Gammaproteobacteria</taxon>
        <taxon>sulfur-oxidizing symbionts</taxon>
    </lineage>
</organism>
<proteinExistence type="predicted"/>
<dbReference type="PROSITE" id="PS51459">
    <property type="entry name" value="FIDO"/>
    <property type="match status" value="1"/>
</dbReference>
<keyword evidence="2" id="KW-0067">ATP-binding</keyword>
<gene>
    <name evidence="4" type="ORF">BOW52_08890</name>
</gene>
<keyword evidence="5" id="KW-1185">Reference proteome</keyword>
<reference evidence="4 5" key="1">
    <citation type="submission" date="2016-11" db="EMBL/GenBank/DDBJ databases">
        <title>Mixed transmission modes and dynamic genome evolution in an obligate animal-bacterial symbiosis.</title>
        <authorList>
            <person name="Russell S.L."/>
            <person name="Corbett-Detig R.B."/>
            <person name="Cavanaugh C.M."/>
        </authorList>
    </citation>
    <scope>NUCLEOTIDE SEQUENCE [LARGE SCALE GENOMIC DNA]</scope>
    <source>
        <strain evidence="4">Sp-SM6</strain>
    </source>
</reference>
<feature type="binding site" evidence="2">
    <location>
        <begin position="446"/>
        <end position="453"/>
    </location>
    <ligand>
        <name>ATP</name>
        <dbReference type="ChEBI" id="CHEBI:30616"/>
    </ligand>
</feature>
<dbReference type="GO" id="GO:0005524">
    <property type="term" value="F:ATP binding"/>
    <property type="evidence" value="ECO:0007669"/>
    <property type="project" value="UniProtKB-KW"/>
</dbReference>
<evidence type="ECO:0000259" key="3">
    <source>
        <dbReference type="PROSITE" id="PS51459"/>
    </source>
</evidence>
<dbReference type="Gene3D" id="1.10.3290.10">
    <property type="entry name" value="Fido-like domain"/>
    <property type="match status" value="1"/>
</dbReference>